<evidence type="ECO:0000256" key="1">
    <source>
        <dbReference type="SAM" id="SignalP"/>
    </source>
</evidence>
<dbReference type="PROSITE" id="PS51257">
    <property type="entry name" value="PROKAR_LIPOPROTEIN"/>
    <property type="match status" value="1"/>
</dbReference>
<gene>
    <name evidence="2" type="ORF">FQY79_05810</name>
</gene>
<dbReference type="EMBL" id="VOHE01000002">
    <property type="protein sequence ID" value="TWT20818.1"/>
    <property type="molecule type" value="Genomic_DNA"/>
</dbReference>
<name>A0A5C5U4T1_9GAMM</name>
<dbReference type="Proteomes" id="UP000315949">
    <property type="component" value="Unassembled WGS sequence"/>
</dbReference>
<sequence>MRAVAGRRSRTWTLLLAALLACAAPAAAQGETQREEAWLWLDDGHVRLAIAPDLGGRVVHLSLPDRPNLLKVGAALAQVPPPAPAADGIDIPYLGHVLWAGPQSGWWLDQDVHPGRREAAAPWPPDPWLAYGRNRVVERSAHAVALEGVDSPVSGLRAHQRYRLSGRAPATVELEAEAVNVRDREIERDLWFNTRLPAASRVFVPVAGPEDARLRADGDDFFAGPVAWWEDGLYSLQAEPPPQGKGGRRGKVFIRPSAGWLAGFNAGQLLLIRFDLQPDASIHPEHGQVEVYQQWHHDDPGAGLLELEVHAPLRRLAPGESMRAAETWTVLPYDGPETLEAQRAALLEALREVGLAP</sequence>
<dbReference type="Pfam" id="PF14315">
    <property type="entry name" value="DUF4380"/>
    <property type="match status" value="1"/>
</dbReference>
<dbReference type="RefSeq" id="WP_146311618.1">
    <property type="nucleotide sequence ID" value="NZ_VOHE01000002.1"/>
</dbReference>
<keyword evidence="3" id="KW-1185">Reference proteome</keyword>
<feature type="chain" id="PRO_5023131880" evidence="1">
    <location>
        <begin position="29"/>
        <end position="357"/>
    </location>
</feature>
<dbReference type="AlphaFoldDB" id="A0A5C5U4T1"/>
<evidence type="ECO:0000313" key="3">
    <source>
        <dbReference type="Proteomes" id="UP000315949"/>
    </source>
</evidence>
<reference evidence="2 3" key="1">
    <citation type="submission" date="2019-07" db="EMBL/GenBank/DDBJ databases">
        <title>Luteimonas sp. YD-1 nov., isolated from acidic soil.</title>
        <authorList>
            <person name="Zhou J."/>
        </authorList>
    </citation>
    <scope>NUCLEOTIDE SEQUENCE [LARGE SCALE GENOMIC DNA]</scope>
    <source>
        <strain evidence="2 3">YD-1</strain>
    </source>
</reference>
<comment type="caution">
    <text evidence="2">The sequence shown here is derived from an EMBL/GenBank/DDBJ whole genome shotgun (WGS) entry which is preliminary data.</text>
</comment>
<proteinExistence type="predicted"/>
<feature type="signal peptide" evidence="1">
    <location>
        <begin position="1"/>
        <end position="28"/>
    </location>
</feature>
<keyword evidence="1" id="KW-0732">Signal</keyword>
<protein>
    <submittedName>
        <fullName evidence="2">DUF4380 domain-containing protein</fullName>
    </submittedName>
</protein>
<accession>A0A5C5U4T1</accession>
<evidence type="ECO:0000313" key="2">
    <source>
        <dbReference type="EMBL" id="TWT20818.1"/>
    </source>
</evidence>
<dbReference type="InterPro" id="IPR025488">
    <property type="entry name" value="DUF4380"/>
</dbReference>
<organism evidence="2 3">
    <name type="scientific">Luteimonas wenzhouensis</name>
    <dbReference type="NCBI Taxonomy" id="2599615"/>
    <lineage>
        <taxon>Bacteria</taxon>
        <taxon>Pseudomonadati</taxon>
        <taxon>Pseudomonadota</taxon>
        <taxon>Gammaproteobacteria</taxon>
        <taxon>Lysobacterales</taxon>
        <taxon>Lysobacteraceae</taxon>
        <taxon>Luteimonas</taxon>
    </lineage>
</organism>
<dbReference type="OrthoDB" id="5697126at2"/>